<comment type="function">
    <text evidence="8">Essential subunit of the Sec protein translocation channel SecYEG. Clamps together the 2 halves of SecY. May contact the channel plug during translocation.</text>
</comment>
<dbReference type="InterPro" id="IPR023391">
    <property type="entry name" value="Prot_translocase_SecE_dom_sf"/>
</dbReference>
<evidence type="ECO:0000256" key="7">
    <source>
        <dbReference type="ARBA" id="ARBA00037847"/>
    </source>
</evidence>
<dbReference type="GO" id="GO:0065002">
    <property type="term" value="P:intracellular protein transmembrane transport"/>
    <property type="evidence" value="ECO:0007669"/>
    <property type="project" value="UniProtKB-UniRule"/>
</dbReference>
<keyword evidence="8" id="KW-1003">Cell membrane</keyword>
<organism evidence="9 10">
    <name type="scientific">Pyrococcus horikoshii</name>
    <dbReference type="NCBI Taxonomy" id="53953"/>
    <lineage>
        <taxon>Archaea</taxon>
        <taxon>Methanobacteriati</taxon>
        <taxon>Methanobacteriota</taxon>
        <taxon>Thermococci</taxon>
        <taxon>Thermococcales</taxon>
        <taxon>Thermococcaceae</taxon>
        <taxon>Pyrococcus</taxon>
    </lineage>
</organism>
<comment type="similarity">
    <text evidence="8">Belongs to the SecE/SEC61-gamma family.</text>
</comment>
<dbReference type="GO" id="GO:0009306">
    <property type="term" value="P:protein secretion"/>
    <property type="evidence" value="ECO:0007669"/>
    <property type="project" value="UniProtKB-UniRule"/>
</dbReference>
<dbReference type="PROSITE" id="PS01067">
    <property type="entry name" value="SECE_SEC61G"/>
    <property type="match status" value="1"/>
</dbReference>
<feature type="transmembrane region" description="Helical" evidence="8">
    <location>
        <begin position="39"/>
        <end position="59"/>
    </location>
</feature>
<comment type="caution">
    <text evidence="9">The sequence shown here is derived from an EMBL/GenBank/DDBJ whole genome shotgun (WGS) entry which is preliminary data.</text>
</comment>
<dbReference type="Proteomes" id="UP000617544">
    <property type="component" value="Unassembled WGS sequence"/>
</dbReference>
<dbReference type="SUPFAM" id="SSF103456">
    <property type="entry name" value="Preprotein translocase SecE subunit"/>
    <property type="match status" value="1"/>
</dbReference>
<name>A0A832TAT8_PYRHR</name>
<evidence type="ECO:0000256" key="5">
    <source>
        <dbReference type="ARBA" id="ARBA00023010"/>
    </source>
</evidence>
<dbReference type="EMBL" id="DUJN01000007">
    <property type="protein sequence ID" value="HII61633.1"/>
    <property type="molecule type" value="Genomic_DNA"/>
</dbReference>
<evidence type="ECO:0000313" key="9">
    <source>
        <dbReference type="EMBL" id="HII61633.1"/>
    </source>
</evidence>
<proteinExistence type="inferred from homology"/>
<dbReference type="RefSeq" id="WP_010884122.1">
    <property type="nucleotide sequence ID" value="NZ_DUJN01000007.1"/>
</dbReference>
<evidence type="ECO:0000256" key="1">
    <source>
        <dbReference type="ARBA" id="ARBA00022448"/>
    </source>
</evidence>
<dbReference type="NCBIfam" id="TIGR00327">
    <property type="entry name" value="secE_euk_arch"/>
    <property type="match status" value="1"/>
</dbReference>
<dbReference type="Gene3D" id="1.20.5.820">
    <property type="entry name" value="Preprotein translocase SecE subunit"/>
    <property type="match status" value="1"/>
</dbReference>
<keyword evidence="3 8" id="KW-0653">Protein transport</keyword>
<dbReference type="NCBIfam" id="NF006909">
    <property type="entry name" value="PRK09400.1-4"/>
    <property type="match status" value="1"/>
</dbReference>
<comment type="subcellular location">
    <subcellularLocation>
        <location evidence="8">Cell membrane</location>
        <topology evidence="8">Single-pass membrane protein</topology>
    </subcellularLocation>
    <subcellularLocation>
        <location evidence="7">Endomembrane system</location>
        <topology evidence="7">Single-pass membrane protein</topology>
    </subcellularLocation>
</comment>
<dbReference type="Pfam" id="PF00584">
    <property type="entry name" value="SecE"/>
    <property type="match status" value="1"/>
</dbReference>
<dbReference type="OMA" id="DFLHQCR"/>
<dbReference type="GO" id="GO:0012505">
    <property type="term" value="C:endomembrane system"/>
    <property type="evidence" value="ECO:0007669"/>
    <property type="project" value="UniProtKB-SubCell"/>
</dbReference>
<dbReference type="AlphaFoldDB" id="A0A832TAT8"/>
<dbReference type="SMR" id="A0A832TAT8"/>
<evidence type="ECO:0000313" key="10">
    <source>
        <dbReference type="Proteomes" id="UP000617544"/>
    </source>
</evidence>
<dbReference type="InterPro" id="IPR001901">
    <property type="entry name" value="Translocase_SecE/Sec61-g"/>
</dbReference>
<evidence type="ECO:0000256" key="2">
    <source>
        <dbReference type="ARBA" id="ARBA00022692"/>
    </source>
</evidence>
<sequence>MPEFQERVRNFFKESKRVFLVTKKPGWEEYKKAAKITGLGILVIGLVGMLIRIIGILMLGG</sequence>
<dbReference type="InterPro" id="IPR008158">
    <property type="entry name" value="Translocase_Sec61-g"/>
</dbReference>
<evidence type="ECO:0000256" key="3">
    <source>
        <dbReference type="ARBA" id="ARBA00022927"/>
    </source>
</evidence>
<dbReference type="HAMAP" id="MF_00422">
    <property type="entry name" value="SecE"/>
    <property type="match status" value="1"/>
</dbReference>
<comment type="subunit">
    <text evidence="8">Component of the Sec protein translocase complex. Heterotrimer consisting of SecY (alpha), SecG (beta) and SecE (gamma) subunits. The heterotrimers can form oligomers, although 1 heterotrimer is thought to be able to translocate proteins. Interacts with the ribosome. May interact with SecDF, and other proteins may be involved.</text>
</comment>
<dbReference type="GO" id="GO:0005886">
    <property type="term" value="C:plasma membrane"/>
    <property type="evidence" value="ECO:0007669"/>
    <property type="project" value="UniProtKB-SubCell"/>
</dbReference>
<keyword evidence="4 8" id="KW-1133">Transmembrane helix</keyword>
<dbReference type="GO" id="GO:0006605">
    <property type="term" value="P:protein targeting"/>
    <property type="evidence" value="ECO:0007669"/>
    <property type="project" value="UniProtKB-UniRule"/>
</dbReference>
<gene>
    <name evidence="8" type="primary">secE</name>
    <name evidence="9" type="ORF">HA331_07830</name>
</gene>
<reference evidence="9" key="1">
    <citation type="journal article" date="2020" name="bioRxiv">
        <title>A rank-normalized archaeal taxonomy based on genome phylogeny resolves widespread incomplete and uneven classifications.</title>
        <authorList>
            <person name="Rinke C."/>
            <person name="Chuvochina M."/>
            <person name="Mussig A.J."/>
            <person name="Chaumeil P.-A."/>
            <person name="Waite D.W."/>
            <person name="Whitman W.B."/>
            <person name="Parks D.H."/>
            <person name="Hugenholtz P."/>
        </authorList>
    </citation>
    <scope>NUCLEOTIDE SEQUENCE</scope>
    <source>
        <strain evidence="9">UBA8834</strain>
    </source>
</reference>
<evidence type="ECO:0000256" key="4">
    <source>
        <dbReference type="ARBA" id="ARBA00022989"/>
    </source>
</evidence>
<keyword evidence="2 8" id="KW-0812">Transmembrane</keyword>
<evidence type="ECO:0000256" key="8">
    <source>
        <dbReference type="HAMAP-Rule" id="MF_00422"/>
    </source>
</evidence>
<evidence type="ECO:0000256" key="6">
    <source>
        <dbReference type="ARBA" id="ARBA00023136"/>
    </source>
</evidence>
<protein>
    <recommendedName>
        <fullName evidence="8">Protein translocase subunit SecE</fullName>
    </recommendedName>
    <alternativeName>
        <fullName evidence="8">Protein transport protein Sec61 gamma subunit homolog</fullName>
    </alternativeName>
</protein>
<keyword evidence="5 8" id="KW-0811">Translocation</keyword>
<dbReference type="GeneID" id="1443904"/>
<keyword evidence="1 8" id="KW-0813">Transport</keyword>
<keyword evidence="6 8" id="KW-0472">Membrane</keyword>
<dbReference type="GO" id="GO:0008320">
    <property type="term" value="F:protein transmembrane transporter activity"/>
    <property type="evidence" value="ECO:0007669"/>
    <property type="project" value="UniProtKB-UniRule"/>
</dbReference>
<accession>A0A832TAT8</accession>